<dbReference type="OrthoDB" id="9146353at2"/>
<dbReference type="SUPFAM" id="SSF51445">
    <property type="entry name" value="(Trans)glycosidases"/>
    <property type="match status" value="1"/>
</dbReference>
<feature type="chain" id="PRO_5023136066" description="Glycoside hydrolase family 5 domain-containing protein" evidence="1">
    <location>
        <begin position="22"/>
        <end position="716"/>
    </location>
</feature>
<evidence type="ECO:0000256" key="1">
    <source>
        <dbReference type="SAM" id="SignalP"/>
    </source>
</evidence>
<proteinExistence type="predicted"/>
<keyword evidence="1" id="KW-0732">Signal</keyword>
<dbReference type="EMBL" id="SJPV01000006">
    <property type="protein sequence ID" value="TWU36191.1"/>
    <property type="molecule type" value="Genomic_DNA"/>
</dbReference>
<dbReference type="InterPro" id="IPR017853">
    <property type="entry name" value="GH"/>
</dbReference>
<comment type="caution">
    <text evidence="2">The sequence shown here is derived from an EMBL/GenBank/DDBJ whole genome shotgun (WGS) entry which is preliminary data.</text>
</comment>
<organism evidence="2 3">
    <name type="scientific">Novipirellula artificiosorum</name>
    <dbReference type="NCBI Taxonomy" id="2528016"/>
    <lineage>
        <taxon>Bacteria</taxon>
        <taxon>Pseudomonadati</taxon>
        <taxon>Planctomycetota</taxon>
        <taxon>Planctomycetia</taxon>
        <taxon>Pirellulales</taxon>
        <taxon>Pirellulaceae</taxon>
        <taxon>Novipirellula</taxon>
    </lineage>
</organism>
<evidence type="ECO:0008006" key="4">
    <source>
        <dbReference type="Google" id="ProtNLM"/>
    </source>
</evidence>
<dbReference type="AlphaFoldDB" id="A0A5C6DKM9"/>
<accession>A0A5C6DKM9</accession>
<keyword evidence="3" id="KW-1185">Reference proteome</keyword>
<evidence type="ECO:0000313" key="2">
    <source>
        <dbReference type="EMBL" id="TWU36191.1"/>
    </source>
</evidence>
<sequence precursor="true">MTFPRLLLLLPLWFPFTVASAQDKVPFVLDWATHSRSAIDLSRFLDAPAGRAGFVRPKGEHFVDGEGTRIRLWGVNLGGPSCFPSHEDAEKLAESLARLGINCVRFHGLDSNWGISSIDRSGGDTSRLDETSLERFDYLFDQLRRRGIYGNINLNVFRTYGDEDGLPDPQDLGLAKWATHFYPRIIELEEKYAVDLLTHVNRYTGKSYANDPAVLVVEIVNENSLVEGWLNGKLVGHDDNSGDTWSPLPTEYAKELNRQFNAWLIENRSAEQRERFRSDADLAANAPLVLLAPSQFSSATAERFATDQEFVVDTERSFLRRMKTLIKDEVGLKSMLIGDADHNDSVNGFPHMINNALFDYADGHGYWQHPSIGKITRTKNDPMVNDPSDSTMVQFARAPIVGKPFVISETNHPYPHRYAVEGIPLLTAYAMLQDWDGVFFHEFGRAVYDNPDAIGRNGWFNLSTDPIKVAELMCSALMWHRGDVQSAKQLIVRQHTVDEIMANSRMPSWEHRPFFDDAFAKTLPLVHRTRWRLVEKPVKAEYPPSPGINDIVSDTEQLRWQGADKNRGRVTIDTPKVQATIGFQRDAEHRSYPGIRHLSVDVKNDFATVILTSLDDQPIASSKKLLLFVGDRSANEDLTWEDDFQTVANWGNGPVAIRPLQGKISLWGLQSGGPLTTTVLGSLGQPTDETWTTYAKDGGWHVLLGNPVGSMAILER</sequence>
<feature type="signal peptide" evidence="1">
    <location>
        <begin position="1"/>
        <end position="21"/>
    </location>
</feature>
<evidence type="ECO:0000313" key="3">
    <source>
        <dbReference type="Proteomes" id="UP000319143"/>
    </source>
</evidence>
<protein>
    <recommendedName>
        <fullName evidence="4">Glycoside hydrolase family 5 domain-containing protein</fullName>
    </recommendedName>
</protein>
<gene>
    <name evidence="2" type="ORF">Poly41_39450</name>
</gene>
<dbReference type="Gene3D" id="3.20.20.80">
    <property type="entry name" value="Glycosidases"/>
    <property type="match status" value="1"/>
</dbReference>
<dbReference type="Proteomes" id="UP000319143">
    <property type="component" value="Unassembled WGS sequence"/>
</dbReference>
<dbReference type="RefSeq" id="WP_146528210.1">
    <property type="nucleotide sequence ID" value="NZ_SJPV01000006.1"/>
</dbReference>
<name>A0A5C6DKM9_9BACT</name>
<reference evidence="2 3" key="1">
    <citation type="submission" date="2019-02" db="EMBL/GenBank/DDBJ databases">
        <title>Deep-cultivation of Planctomycetes and their phenomic and genomic characterization uncovers novel biology.</title>
        <authorList>
            <person name="Wiegand S."/>
            <person name="Jogler M."/>
            <person name="Boedeker C."/>
            <person name="Pinto D."/>
            <person name="Vollmers J."/>
            <person name="Rivas-Marin E."/>
            <person name="Kohn T."/>
            <person name="Peeters S.H."/>
            <person name="Heuer A."/>
            <person name="Rast P."/>
            <person name="Oberbeckmann S."/>
            <person name="Bunk B."/>
            <person name="Jeske O."/>
            <person name="Meyerdierks A."/>
            <person name="Storesund J.E."/>
            <person name="Kallscheuer N."/>
            <person name="Luecker S."/>
            <person name="Lage O.M."/>
            <person name="Pohl T."/>
            <person name="Merkel B.J."/>
            <person name="Hornburger P."/>
            <person name="Mueller R.-W."/>
            <person name="Bruemmer F."/>
            <person name="Labrenz M."/>
            <person name="Spormann A.M."/>
            <person name="Op Den Camp H."/>
            <person name="Overmann J."/>
            <person name="Amann R."/>
            <person name="Jetten M.S.M."/>
            <person name="Mascher T."/>
            <person name="Medema M.H."/>
            <person name="Devos D.P."/>
            <person name="Kaster A.-K."/>
            <person name="Ovreas L."/>
            <person name="Rohde M."/>
            <person name="Galperin M.Y."/>
            <person name="Jogler C."/>
        </authorList>
    </citation>
    <scope>NUCLEOTIDE SEQUENCE [LARGE SCALE GENOMIC DNA]</scope>
    <source>
        <strain evidence="2 3">Poly41</strain>
    </source>
</reference>